<comment type="caution">
    <text evidence="4">The sequence shown here is derived from an EMBL/GenBank/DDBJ whole genome shotgun (WGS) entry which is preliminary data.</text>
</comment>
<dbReference type="Pfam" id="PF10370">
    <property type="entry name" value="Rv2993c-like_N"/>
    <property type="match status" value="1"/>
</dbReference>
<dbReference type="InterPro" id="IPR018833">
    <property type="entry name" value="Rv2993c-like_N"/>
</dbReference>
<feature type="domain" description="Rv2993c-like N-terminal" evidence="3">
    <location>
        <begin position="33"/>
        <end position="83"/>
    </location>
</feature>
<keyword evidence="1" id="KW-0479">Metal-binding</keyword>
<evidence type="ECO:0000313" key="4">
    <source>
        <dbReference type="EMBL" id="MDT0483991.1"/>
    </source>
</evidence>
<sequence length="290" mass="30995">MAGSDITYCANVSIAGWAVQPPMAAQSTEVSVRIVRYAVGSVCHYGELEPGDVTIARFEGDPFTGLSLAGHVDEVSDVVILPPVEKPRIYGFAYNYASHVDETDREIPEVPVCFMKPSTAVVGPGDAIVYPTDGELIHFEGELVVVIGKEARHVKPSEAHEYILGYTCGNDVSDRIVQRKESKYGTLLIGKGQDTFAPLGPVIATELDSSALELTTRVNGRVMQSASTADLLLPVPDLVSYLSRYLTLLPGDAIMTGTPAGVGPIRPGDEVEVEIEGIGVLRNPVVAESR</sequence>
<dbReference type="Proteomes" id="UP001183824">
    <property type="component" value="Unassembled WGS sequence"/>
</dbReference>
<dbReference type="GO" id="GO:0016787">
    <property type="term" value="F:hydrolase activity"/>
    <property type="evidence" value="ECO:0007669"/>
    <property type="project" value="UniProtKB-KW"/>
</dbReference>
<dbReference type="RefSeq" id="WP_311716861.1">
    <property type="nucleotide sequence ID" value="NZ_JAVREZ010000010.1"/>
</dbReference>
<evidence type="ECO:0000259" key="2">
    <source>
        <dbReference type="Pfam" id="PF01557"/>
    </source>
</evidence>
<evidence type="ECO:0000313" key="5">
    <source>
        <dbReference type="Proteomes" id="UP001183824"/>
    </source>
</evidence>
<proteinExistence type="predicted"/>
<dbReference type="InterPro" id="IPR036663">
    <property type="entry name" value="Fumarylacetoacetase_C_sf"/>
</dbReference>
<keyword evidence="4" id="KW-0378">Hydrolase</keyword>
<name>A0ABU2VFR2_9ACTN</name>
<protein>
    <submittedName>
        <fullName evidence="4">Fumarylacetoacetate hydrolase family protein</fullName>
    </submittedName>
</protein>
<feature type="domain" description="Fumarylacetoacetase-like C-terminal" evidence="2">
    <location>
        <begin position="89"/>
        <end position="286"/>
    </location>
</feature>
<dbReference type="PANTHER" id="PTHR11820">
    <property type="entry name" value="ACYLPYRUVASE"/>
    <property type="match status" value="1"/>
</dbReference>
<organism evidence="4 5">
    <name type="scientific">Streptomyces doebereineriae</name>
    <dbReference type="NCBI Taxonomy" id="3075528"/>
    <lineage>
        <taxon>Bacteria</taxon>
        <taxon>Bacillati</taxon>
        <taxon>Actinomycetota</taxon>
        <taxon>Actinomycetes</taxon>
        <taxon>Kitasatosporales</taxon>
        <taxon>Streptomycetaceae</taxon>
        <taxon>Streptomyces</taxon>
    </lineage>
</organism>
<dbReference type="SUPFAM" id="SSF56529">
    <property type="entry name" value="FAH"/>
    <property type="match status" value="1"/>
</dbReference>
<dbReference type="Gene3D" id="3.90.850.10">
    <property type="entry name" value="Fumarylacetoacetase-like, C-terminal domain"/>
    <property type="match status" value="1"/>
</dbReference>
<reference evidence="5" key="1">
    <citation type="submission" date="2023-07" db="EMBL/GenBank/DDBJ databases">
        <title>30 novel species of actinomycetes from the DSMZ collection.</title>
        <authorList>
            <person name="Nouioui I."/>
        </authorList>
    </citation>
    <scope>NUCLEOTIDE SEQUENCE [LARGE SCALE GENOMIC DNA]</scope>
    <source>
        <strain evidence="5">DSM 41640</strain>
    </source>
</reference>
<accession>A0ABU2VFR2</accession>
<keyword evidence="5" id="KW-1185">Reference proteome</keyword>
<dbReference type="Pfam" id="PF01557">
    <property type="entry name" value="FAA_hydrolase"/>
    <property type="match status" value="1"/>
</dbReference>
<gene>
    <name evidence="4" type="ORF">RNB18_27930</name>
</gene>
<evidence type="ECO:0000259" key="3">
    <source>
        <dbReference type="Pfam" id="PF10370"/>
    </source>
</evidence>
<dbReference type="InterPro" id="IPR011234">
    <property type="entry name" value="Fumarylacetoacetase-like_C"/>
</dbReference>
<dbReference type="EMBL" id="JAVREZ010000010">
    <property type="protein sequence ID" value="MDT0483991.1"/>
    <property type="molecule type" value="Genomic_DNA"/>
</dbReference>
<evidence type="ECO:0000256" key="1">
    <source>
        <dbReference type="ARBA" id="ARBA00022723"/>
    </source>
</evidence>